<evidence type="ECO:0000256" key="1">
    <source>
        <dbReference type="ARBA" id="ARBA00005949"/>
    </source>
</evidence>
<evidence type="ECO:0000256" key="2">
    <source>
        <dbReference type="ARBA" id="ARBA00022737"/>
    </source>
</evidence>
<dbReference type="PROSITE" id="PS50297">
    <property type="entry name" value="ANK_REP_REGION"/>
    <property type="match status" value="2"/>
</dbReference>
<sequence>MAVPRGGNGLEEEDVDGDNAIFEENGVDYDTESELSSQLRDLASAAQSGDVAALRTAIDNLDGRVDEPLEDNDTALHLACLYGHLPCVQLLLERGANMEVKDEDEAIPLHDACAGGYLEIVQLLFSRASGPESVKRMIETADIEGDTPLHHASRGEHVDVIRFLLGSAASPTTRNSYGKTPGELADLNTDARRILEDARSNSVIS</sequence>
<dbReference type="FunFam" id="1.25.40.20:FF:000316">
    <property type="entry name" value="BRCA1-associated RING domain protein 1"/>
    <property type="match status" value="1"/>
</dbReference>
<dbReference type="PROSITE" id="PS50088">
    <property type="entry name" value="ANK_REPEAT"/>
    <property type="match status" value="2"/>
</dbReference>
<evidence type="ECO:0000313" key="6">
    <source>
        <dbReference type="EMBL" id="KAL1193923.1"/>
    </source>
</evidence>
<dbReference type="EMBL" id="JBANAX010000773">
    <property type="protein sequence ID" value="KAL1193923.1"/>
    <property type="molecule type" value="Genomic_DNA"/>
</dbReference>
<proteinExistence type="inferred from homology"/>
<name>A0ABD0ZGZ8_CARAN</name>
<feature type="region of interest" description="Disordered" evidence="5">
    <location>
        <begin position="1"/>
        <end position="26"/>
    </location>
</feature>
<dbReference type="PANTHER" id="PTHR24136">
    <property type="entry name" value="SOWAH (DROSOPHILA) HOMOLOG"/>
    <property type="match status" value="1"/>
</dbReference>
<dbReference type="InterPro" id="IPR051573">
    <property type="entry name" value="Ankyrin-SOCS_box_domain"/>
</dbReference>
<accession>A0ABD0ZGZ8</accession>
<dbReference type="InterPro" id="IPR036770">
    <property type="entry name" value="Ankyrin_rpt-contain_sf"/>
</dbReference>
<evidence type="ECO:0000256" key="3">
    <source>
        <dbReference type="ARBA" id="ARBA00023043"/>
    </source>
</evidence>
<dbReference type="PANTHER" id="PTHR24136:SF15">
    <property type="entry name" value="ANK_REP_REGION DOMAIN-CONTAINING PROTEIN"/>
    <property type="match status" value="1"/>
</dbReference>
<evidence type="ECO:0000256" key="5">
    <source>
        <dbReference type="SAM" id="MobiDB-lite"/>
    </source>
</evidence>
<feature type="repeat" description="ANK" evidence="4">
    <location>
        <begin position="71"/>
        <end position="103"/>
    </location>
</feature>
<gene>
    <name evidence="6" type="ORF">V5N11_032043</name>
</gene>
<comment type="similarity">
    <text evidence="1">Belongs to the ankyrin SOCS box (ASB) family.</text>
</comment>
<keyword evidence="7" id="KW-1185">Reference proteome</keyword>
<organism evidence="6 7">
    <name type="scientific">Cardamine amara subsp. amara</name>
    <dbReference type="NCBI Taxonomy" id="228776"/>
    <lineage>
        <taxon>Eukaryota</taxon>
        <taxon>Viridiplantae</taxon>
        <taxon>Streptophyta</taxon>
        <taxon>Embryophyta</taxon>
        <taxon>Tracheophyta</taxon>
        <taxon>Spermatophyta</taxon>
        <taxon>Magnoliopsida</taxon>
        <taxon>eudicotyledons</taxon>
        <taxon>Gunneridae</taxon>
        <taxon>Pentapetalae</taxon>
        <taxon>rosids</taxon>
        <taxon>malvids</taxon>
        <taxon>Brassicales</taxon>
        <taxon>Brassicaceae</taxon>
        <taxon>Cardamineae</taxon>
        <taxon>Cardamine</taxon>
    </lineage>
</organism>
<dbReference type="SMART" id="SM00248">
    <property type="entry name" value="ANK"/>
    <property type="match status" value="3"/>
</dbReference>
<keyword evidence="2" id="KW-0677">Repeat</keyword>
<keyword evidence="3 4" id="KW-0040">ANK repeat</keyword>
<dbReference type="Pfam" id="PF12796">
    <property type="entry name" value="Ank_2"/>
    <property type="match status" value="1"/>
</dbReference>
<comment type="caution">
    <text evidence="6">The sequence shown here is derived from an EMBL/GenBank/DDBJ whole genome shotgun (WGS) entry which is preliminary data.</text>
</comment>
<dbReference type="Proteomes" id="UP001558713">
    <property type="component" value="Unassembled WGS sequence"/>
</dbReference>
<dbReference type="Gene3D" id="1.25.40.20">
    <property type="entry name" value="Ankyrin repeat-containing domain"/>
    <property type="match status" value="1"/>
</dbReference>
<evidence type="ECO:0000313" key="7">
    <source>
        <dbReference type="Proteomes" id="UP001558713"/>
    </source>
</evidence>
<protein>
    <submittedName>
        <fullName evidence="6">Ankyrin repeat domain-containing protein</fullName>
    </submittedName>
</protein>
<evidence type="ECO:0000256" key="4">
    <source>
        <dbReference type="PROSITE-ProRule" id="PRU00023"/>
    </source>
</evidence>
<dbReference type="SUPFAM" id="SSF48403">
    <property type="entry name" value="Ankyrin repeat"/>
    <property type="match status" value="1"/>
</dbReference>
<feature type="repeat" description="ANK" evidence="4">
    <location>
        <begin position="144"/>
        <end position="176"/>
    </location>
</feature>
<dbReference type="Pfam" id="PF00023">
    <property type="entry name" value="Ank"/>
    <property type="match status" value="1"/>
</dbReference>
<dbReference type="InterPro" id="IPR002110">
    <property type="entry name" value="Ankyrin_rpt"/>
</dbReference>
<reference evidence="6 7" key="1">
    <citation type="submission" date="2024-04" db="EMBL/GenBank/DDBJ databases">
        <title>Genome assembly C_amara_ONT_v2.</title>
        <authorList>
            <person name="Yant L."/>
            <person name="Moore C."/>
            <person name="Slenker M."/>
        </authorList>
    </citation>
    <scope>NUCLEOTIDE SEQUENCE [LARGE SCALE GENOMIC DNA]</scope>
    <source>
        <tissue evidence="6">Leaf</tissue>
    </source>
</reference>
<dbReference type="AlphaFoldDB" id="A0ABD0ZGZ8"/>